<keyword evidence="2" id="KW-1185">Reference proteome</keyword>
<name>A0A9J6FAQ2_HAELO</name>
<accession>A0A9J6FAQ2</accession>
<gene>
    <name evidence="1" type="ORF">HPB48_020282</name>
</gene>
<comment type="caution">
    <text evidence="1">The sequence shown here is derived from an EMBL/GenBank/DDBJ whole genome shotgun (WGS) entry which is preliminary data.</text>
</comment>
<protein>
    <submittedName>
        <fullName evidence="1">Uncharacterized protein</fullName>
    </submittedName>
</protein>
<evidence type="ECO:0000313" key="1">
    <source>
        <dbReference type="EMBL" id="KAH9360058.1"/>
    </source>
</evidence>
<organism evidence="1 2">
    <name type="scientific">Haemaphysalis longicornis</name>
    <name type="common">Bush tick</name>
    <dbReference type="NCBI Taxonomy" id="44386"/>
    <lineage>
        <taxon>Eukaryota</taxon>
        <taxon>Metazoa</taxon>
        <taxon>Ecdysozoa</taxon>
        <taxon>Arthropoda</taxon>
        <taxon>Chelicerata</taxon>
        <taxon>Arachnida</taxon>
        <taxon>Acari</taxon>
        <taxon>Parasitiformes</taxon>
        <taxon>Ixodida</taxon>
        <taxon>Ixodoidea</taxon>
        <taxon>Ixodidae</taxon>
        <taxon>Haemaphysalinae</taxon>
        <taxon>Haemaphysalis</taxon>
    </lineage>
</organism>
<dbReference type="EMBL" id="JABSTR010000001">
    <property type="protein sequence ID" value="KAH9360058.1"/>
    <property type="molecule type" value="Genomic_DNA"/>
</dbReference>
<dbReference type="VEuPathDB" id="VectorBase:HLOH_045546"/>
<reference evidence="1 2" key="1">
    <citation type="journal article" date="2020" name="Cell">
        <title>Large-Scale Comparative Analyses of Tick Genomes Elucidate Their Genetic Diversity and Vector Capacities.</title>
        <authorList>
            <consortium name="Tick Genome and Microbiome Consortium (TIGMIC)"/>
            <person name="Jia N."/>
            <person name="Wang J."/>
            <person name="Shi W."/>
            <person name="Du L."/>
            <person name="Sun Y."/>
            <person name="Zhan W."/>
            <person name="Jiang J.F."/>
            <person name="Wang Q."/>
            <person name="Zhang B."/>
            <person name="Ji P."/>
            <person name="Bell-Sakyi L."/>
            <person name="Cui X.M."/>
            <person name="Yuan T.T."/>
            <person name="Jiang B.G."/>
            <person name="Yang W.F."/>
            <person name="Lam T.T."/>
            <person name="Chang Q.C."/>
            <person name="Ding S.J."/>
            <person name="Wang X.J."/>
            <person name="Zhu J.G."/>
            <person name="Ruan X.D."/>
            <person name="Zhao L."/>
            <person name="Wei J.T."/>
            <person name="Ye R.Z."/>
            <person name="Que T.C."/>
            <person name="Du C.H."/>
            <person name="Zhou Y.H."/>
            <person name="Cheng J.X."/>
            <person name="Dai P.F."/>
            <person name="Guo W.B."/>
            <person name="Han X.H."/>
            <person name="Huang E.J."/>
            <person name="Li L.F."/>
            <person name="Wei W."/>
            <person name="Gao Y.C."/>
            <person name="Liu J.Z."/>
            <person name="Shao H.Z."/>
            <person name="Wang X."/>
            <person name="Wang C.C."/>
            <person name="Yang T.C."/>
            <person name="Huo Q.B."/>
            <person name="Li W."/>
            <person name="Chen H.Y."/>
            <person name="Chen S.E."/>
            <person name="Zhou L.G."/>
            <person name="Ni X.B."/>
            <person name="Tian J.H."/>
            <person name="Sheng Y."/>
            <person name="Liu T."/>
            <person name="Pan Y.S."/>
            <person name="Xia L.Y."/>
            <person name="Li J."/>
            <person name="Zhao F."/>
            <person name="Cao W.C."/>
        </authorList>
    </citation>
    <scope>NUCLEOTIDE SEQUENCE [LARGE SCALE GENOMIC DNA]</scope>
    <source>
        <strain evidence="1">HaeL-2018</strain>
    </source>
</reference>
<sequence length="71" mass="8286">MHLHTHIDYNNTRYPVLHFLHHTRNSSVKKRLLQLQANRIPSLSLRYTSYPTKYPARCSSCGGHPNIYHSG</sequence>
<dbReference type="AlphaFoldDB" id="A0A9J6FAQ2"/>
<dbReference type="Proteomes" id="UP000821853">
    <property type="component" value="Chromosome 1"/>
</dbReference>
<proteinExistence type="predicted"/>
<evidence type="ECO:0000313" key="2">
    <source>
        <dbReference type="Proteomes" id="UP000821853"/>
    </source>
</evidence>